<dbReference type="NCBIfam" id="TIGR02532">
    <property type="entry name" value="IV_pilin_GFxxxE"/>
    <property type="match status" value="1"/>
</dbReference>
<organism evidence="2 3">
    <name type="scientific">Undibacterium parvum</name>
    <dbReference type="NCBI Taxonomy" id="401471"/>
    <lineage>
        <taxon>Bacteria</taxon>
        <taxon>Pseudomonadati</taxon>
        <taxon>Pseudomonadota</taxon>
        <taxon>Betaproteobacteria</taxon>
        <taxon>Burkholderiales</taxon>
        <taxon>Oxalobacteraceae</taxon>
        <taxon>Undibacterium</taxon>
    </lineage>
</organism>
<dbReference type="PROSITE" id="PS00409">
    <property type="entry name" value="PROKAR_NTER_METHYL"/>
    <property type="match status" value="1"/>
</dbReference>
<dbReference type="AlphaFoldDB" id="A0A3S9HGV4"/>
<dbReference type="RefSeq" id="WP_126126711.1">
    <property type="nucleotide sequence ID" value="NZ_CP034464.1"/>
</dbReference>
<proteinExistence type="predicted"/>
<dbReference type="KEGG" id="upv:EJN92_04455"/>
<dbReference type="Pfam" id="PF07963">
    <property type="entry name" value="N_methyl"/>
    <property type="match status" value="1"/>
</dbReference>
<dbReference type="Proteomes" id="UP000275663">
    <property type="component" value="Chromosome"/>
</dbReference>
<dbReference type="InterPro" id="IPR012902">
    <property type="entry name" value="N_methyl_site"/>
</dbReference>
<sequence>MNLHNKGFSLIEVLIAVFVLALGIIGAAGLQLTAIRTSQQSSFQSISVQLANELADKMRSNDALMKLADGANPFLKIDYKSATDPTPTVAKLCYTSTANCTASDIANADIYEWLIRVKDSLPGGRVLVCRDSAPYVSANRALTWACTADADAGLTVKIGWRSKNPDGTFNDDASGVAPPSVAITVESYVK</sequence>
<dbReference type="OrthoDB" id="8724817at2"/>
<dbReference type="InterPro" id="IPR013362">
    <property type="entry name" value="Pilus_4_PilV"/>
</dbReference>
<evidence type="ECO:0000313" key="2">
    <source>
        <dbReference type="EMBL" id="AZP11323.1"/>
    </source>
</evidence>
<keyword evidence="1" id="KW-0812">Transmembrane</keyword>
<dbReference type="NCBIfam" id="TIGR02523">
    <property type="entry name" value="type_IV_pilV"/>
    <property type="match status" value="1"/>
</dbReference>
<keyword evidence="3" id="KW-1185">Reference proteome</keyword>
<dbReference type="EMBL" id="CP034464">
    <property type="protein sequence ID" value="AZP11323.1"/>
    <property type="molecule type" value="Genomic_DNA"/>
</dbReference>
<keyword evidence="1" id="KW-1133">Transmembrane helix</keyword>
<protein>
    <submittedName>
        <fullName evidence="2">Type IV pilus modification protein PilV</fullName>
    </submittedName>
</protein>
<reference evidence="2 3" key="1">
    <citation type="journal article" date="2011" name="Int. J. Syst. Evol. Microbiol.">
        <title>Description of Undibacterium oligocarboniphilum sp. nov., isolated from purified water, and Undibacterium pigrum strain CCUG 49012 as the type strain of Undibacterium parvum sp. nov., and emended descriptions of the genus Undibacterium and the species Undibacterium pigrum.</title>
        <authorList>
            <person name="Eder W."/>
            <person name="Wanner G."/>
            <person name="Ludwig W."/>
            <person name="Busse H.J."/>
            <person name="Ziemke-Kageler F."/>
            <person name="Lang E."/>
        </authorList>
    </citation>
    <scope>NUCLEOTIDE SEQUENCE [LARGE SCALE GENOMIC DNA]</scope>
    <source>
        <strain evidence="2 3">DSM 23061</strain>
    </source>
</reference>
<keyword evidence="1" id="KW-0472">Membrane</keyword>
<name>A0A3S9HGV4_9BURK</name>
<accession>A0A3S9HGV4</accession>
<gene>
    <name evidence="2" type="primary">pilV</name>
    <name evidence="2" type="ORF">EJN92_04455</name>
</gene>
<evidence type="ECO:0000256" key="1">
    <source>
        <dbReference type="SAM" id="Phobius"/>
    </source>
</evidence>
<feature type="transmembrane region" description="Helical" evidence="1">
    <location>
        <begin position="7"/>
        <end position="30"/>
    </location>
</feature>
<evidence type="ECO:0000313" key="3">
    <source>
        <dbReference type="Proteomes" id="UP000275663"/>
    </source>
</evidence>